<dbReference type="GO" id="GO:0048038">
    <property type="term" value="F:quinone binding"/>
    <property type="evidence" value="ECO:0007669"/>
    <property type="project" value="TreeGrafter"/>
</dbReference>
<dbReference type="InterPro" id="IPR036291">
    <property type="entry name" value="NAD(P)-bd_dom_sf"/>
</dbReference>
<dbReference type="EMBL" id="CP062983">
    <property type="protein sequence ID" value="QPC82298.1"/>
    <property type="molecule type" value="Genomic_DNA"/>
</dbReference>
<protein>
    <submittedName>
        <fullName evidence="3">Glucose 1-dehydrogenase</fullName>
        <ecNumber evidence="3">1.1.1.47</ecNumber>
    </submittedName>
</protein>
<dbReference type="PANTHER" id="PTHR42760:SF133">
    <property type="entry name" value="3-OXOACYL-[ACYL-CARRIER-PROTEIN] REDUCTASE"/>
    <property type="match status" value="1"/>
</dbReference>
<dbReference type="KEGG" id="pmet:G4Y79_21855"/>
<dbReference type="Gene3D" id="3.40.50.720">
    <property type="entry name" value="NAD(P)-binding Rossmann-like Domain"/>
    <property type="match status" value="1"/>
</dbReference>
<reference evidence="3 4" key="1">
    <citation type="submission" date="2020-02" db="EMBL/GenBank/DDBJ databases">
        <authorList>
            <person name="Zheng R.K."/>
            <person name="Sun C.M."/>
        </authorList>
    </citation>
    <scope>NUCLEOTIDE SEQUENCE [LARGE SCALE GENOMIC DNA]</scope>
    <source>
        <strain evidence="4">rifampicinis</strain>
    </source>
</reference>
<dbReference type="PRINTS" id="PR00081">
    <property type="entry name" value="GDHRDH"/>
</dbReference>
<dbReference type="PANTHER" id="PTHR42760">
    <property type="entry name" value="SHORT-CHAIN DEHYDROGENASES/REDUCTASES FAMILY MEMBER"/>
    <property type="match status" value="1"/>
</dbReference>
<dbReference type="RefSeq" id="WP_195170367.1">
    <property type="nucleotide sequence ID" value="NZ_CP062983.1"/>
</dbReference>
<dbReference type="EC" id="1.1.1.47" evidence="3"/>
<dbReference type="PRINTS" id="PR00080">
    <property type="entry name" value="SDRFAMILY"/>
</dbReference>
<keyword evidence="2 3" id="KW-0560">Oxidoreductase</keyword>
<evidence type="ECO:0000256" key="2">
    <source>
        <dbReference type="ARBA" id="ARBA00023002"/>
    </source>
</evidence>
<gene>
    <name evidence="3" type="ORF">G4Y79_21855</name>
</gene>
<dbReference type="GO" id="GO:0047936">
    <property type="term" value="F:glucose 1-dehydrogenase [NAD(P)+] activity"/>
    <property type="evidence" value="ECO:0007669"/>
    <property type="project" value="UniProtKB-EC"/>
</dbReference>
<name>A0A7S8E8M5_9CHLR</name>
<comment type="similarity">
    <text evidence="1">Belongs to the short-chain dehydrogenases/reductases (SDR) family.</text>
</comment>
<proteinExistence type="inferred from homology"/>
<dbReference type="FunFam" id="3.40.50.720:FF:000084">
    <property type="entry name" value="Short-chain dehydrogenase reductase"/>
    <property type="match status" value="1"/>
</dbReference>
<sequence length="246" mass="25490">MPGFSVDLSGQTAIVTGAGAGIGKAIAIALSQAGAAVAVNDLNPDRCEDVQQLIVDAGGRAIAFQGDVGNRFQAAALIETTREAFGGVNILVNAAGIYKSEPFVQVDEWDLRRQIEVNLTGTFFMTQLLSRVMIDEGGGMIINIASTAGHPNTIEQGVSYTATKSGIIGLTKQVARELAPNAIRVNAVCPGNVLEPDMPAAEVPANAMKRMGTPEEVASVVLFLCSDAAAFLTGQSINVDGGEAML</sequence>
<dbReference type="InterPro" id="IPR002347">
    <property type="entry name" value="SDR_fam"/>
</dbReference>
<organism evidence="3 4">
    <name type="scientific">Phototrophicus methaneseepsis</name>
    <dbReference type="NCBI Taxonomy" id="2710758"/>
    <lineage>
        <taxon>Bacteria</taxon>
        <taxon>Bacillati</taxon>
        <taxon>Chloroflexota</taxon>
        <taxon>Candidatus Thermofontia</taxon>
        <taxon>Phototrophicales</taxon>
        <taxon>Phototrophicaceae</taxon>
        <taxon>Phototrophicus</taxon>
    </lineage>
</organism>
<evidence type="ECO:0000313" key="3">
    <source>
        <dbReference type="EMBL" id="QPC82298.1"/>
    </source>
</evidence>
<dbReference type="AlphaFoldDB" id="A0A7S8E8M5"/>
<keyword evidence="4" id="KW-1185">Reference proteome</keyword>
<dbReference type="NCBIfam" id="NF005559">
    <property type="entry name" value="PRK07231.1"/>
    <property type="match status" value="1"/>
</dbReference>
<evidence type="ECO:0000313" key="4">
    <source>
        <dbReference type="Proteomes" id="UP000594468"/>
    </source>
</evidence>
<dbReference type="Pfam" id="PF13561">
    <property type="entry name" value="adh_short_C2"/>
    <property type="match status" value="1"/>
</dbReference>
<dbReference type="Proteomes" id="UP000594468">
    <property type="component" value="Chromosome"/>
</dbReference>
<dbReference type="SUPFAM" id="SSF51735">
    <property type="entry name" value="NAD(P)-binding Rossmann-fold domains"/>
    <property type="match status" value="1"/>
</dbReference>
<evidence type="ECO:0000256" key="1">
    <source>
        <dbReference type="ARBA" id="ARBA00006484"/>
    </source>
</evidence>
<dbReference type="GO" id="GO:0006633">
    <property type="term" value="P:fatty acid biosynthetic process"/>
    <property type="evidence" value="ECO:0007669"/>
    <property type="project" value="TreeGrafter"/>
</dbReference>
<accession>A0A7S8E8M5</accession>